<evidence type="ECO:0000259" key="9">
    <source>
        <dbReference type="PROSITE" id="PS51471"/>
    </source>
</evidence>
<keyword evidence="6" id="KW-0560">Oxidoreductase</keyword>
<gene>
    <name evidence="10" type="ORF">C8D94_104285</name>
</gene>
<dbReference type="InterPro" id="IPR037151">
    <property type="entry name" value="AlkB-like_sf"/>
</dbReference>
<keyword evidence="4" id="KW-0460">Magnesium</keyword>
<name>A0A370Q950_9FLAO</name>
<feature type="domain" description="Fe2OG dioxygenase" evidence="9">
    <location>
        <begin position="117"/>
        <end position="215"/>
    </location>
</feature>
<dbReference type="GO" id="GO:0140097">
    <property type="term" value="F:catalytic activity, acting on DNA"/>
    <property type="evidence" value="ECO:0007669"/>
    <property type="project" value="UniProtKB-ARBA"/>
</dbReference>
<dbReference type="GO" id="GO:0046872">
    <property type="term" value="F:metal ion binding"/>
    <property type="evidence" value="ECO:0007669"/>
    <property type="project" value="UniProtKB-KW"/>
</dbReference>
<accession>A0A370Q950</accession>
<evidence type="ECO:0000256" key="2">
    <source>
        <dbReference type="ARBA" id="ARBA00022723"/>
    </source>
</evidence>
<dbReference type="InterPro" id="IPR032854">
    <property type="entry name" value="ALKBH3"/>
</dbReference>
<evidence type="ECO:0000256" key="7">
    <source>
        <dbReference type="ARBA" id="ARBA00023004"/>
    </source>
</evidence>
<keyword evidence="11" id="KW-1185">Reference proteome</keyword>
<dbReference type="InterPro" id="IPR027450">
    <property type="entry name" value="AlkB-like"/>
</dbReference>
<dbReference type="PANTHER" id="PTHR31212">
    <property type="entry name" value="ALPHA-KETOGLUTARATE-DEPENDENT DIOXYGENASE ALKB HOMOLOG 3"/>
    <property type="match status" value="1"/>
</dbReference>
<evidence type="ECO:0000256" key="1">
    <source>
        <dbReference type="ARBA" id="ARBA00001954"/>
    </source>
</evidence>
<dbReference type="GO" id="GO:0032451">
    <property type="term" value="F:demethylase activity"/>
    <property type="evidence" value="ECO:0007669"/>
    <property type="project" value="UniProtKB-ARBA"/>
</dbReference>
<evidence type="ECO:0000256" key="5">
    <source>
        <dbReference type="ARBA" id="ARBA00022964"/>
    </source>
</evidence>
<reference evidence="10 11" key="1">
    <citation type="submission" date="2018-07" db="EMBL/GenBank/DDBJ databases">
        <title>Genomic Encyclopedia of Type Strains, Phase IV (KMG-IV): sequencing the most valuable type-strain genomes for metagenomic binning, comparative biology and taxonomic classification.</title>
        <authorList>
            <person name="Goeker M."/>
        </authorList>
    </citation>
    <scope>NUCLEOTIDE SEQUENCE [LARGE SCALE GENOMIC DNA]</scope>
    <source>
        <strain evidence="10 11">DSM 101478</strain>
    </source>
</reference>
<dbReference type="Pfam" id="PF13532">
    <property type="entry name" value="2OG-FeII_Oxy_2"/>
    <property type="match status" value="1"/>
</dbReference>
<keyword evidence="3" id="KW-0227">DNA damage</keyword>
<dbReference type="InterPro" id="IPR005123">
    <property type="entry name" value="Oxoglu/Fe-dep_dioxygenase_dom"/>
</dbReference>
<evidence type="ECO:0000313" key="11">
    <source>
        <dbReference type="Proteomes" id="UP000255317"/>
    </source>
</evidence>
<keyword evidence="5 10" id="KW-0223">Dioxygenase</keyword>
<dbReference type="GO" id="GO:0006307">
    <property type="term" value="P:DNA alkylation repair"/>
    <property type="evidence" value="ECO:0007669"/>
    <property type="project" value="InterPro"/>
</dbReference>
<evidence type="ECO:0000256" key="6">
    <source>
        <dbReference type="ARBA" id="ARBA00023002"/>
    </source>
</evidence>
<dbReference type="FunFam" id="2.60.120.590:FF:000004">
    <property type="entry name" value="DNA oxidative demethylase ALKBH2"/>
    <property type="match status" value="1"/>
</dbReference>
<dbReference type="GO" id="GO:0016705">
    <property type="term" value="F:oxidoreductase activity, acting on paired donors, with incorporation or reduction of molecular oxygen"/>
    <property type="evidence" value="ECO:0007669"/>
    <property type="project" value="UniProtKB-ARBA"/>
</dbReference>
<dbReference type="Proteomes" id="UP000255317">
    <property type="component" value="Unassembled WGS sequence"/>
</dbReference>
<dbReference type="Gene3D" id="2.60.120.590">
    <property type="entry name" value="Alpha-ketoglutarate-dependent dioxygenase AlkB-like"/>
    <property type="match status" value="1"/>
</dbReference>
<organism evidence="10 11">
    <name type="scientific">Marinirhabdus gelatinilytica</name>
    <dbReference type="NCBI Taxonomy" id="1703343"/>
    <lineage>
        <taxon>Bacteria</taxon>
        <taxon>Pseudomonadati</taxon>
        <taxon>Bacteroidota</taxon>
        <taxon>Flavobacteriia</taxon>
        <taxon>Flavobacteriales</taxon>
        <taxon>Flavobacteriaceae</taxon>
    </lineage>
</organism>
<keyword evidence="7" id="KW-0408">Iron</keyword>
<keyword evidence="2" id="KW-0479">Metal-binding</keyword>
<keyword evidence="8" id="KW-0234">DNA repair</keyword>
<evidence type="ECO:0000256" key="4">
    <source>
        <dbReference type="ARBA" id="ARBA00022842"/>
    </source>
</evidence>
<sequence length="215" mass="25329">MPLYTGHPYIFEMSLFSSEKFQKEEHLDLANATVHYIPRFLTTETADDYFYKLYKKTKWQQDDIKVYGKTYKQPRLTALYGEAGKSYSYSNITMHPAPFTPTLLEIKRKVEKTCHANFNIVLLNLYRYGSDSNGWHSDDEKELGPNPTIASVSLGEERKFQLRKKTDKKIRHNILLSHGSLLVMKGETQHFWQHQIPKTRKKVRPRINLTFRKII</sequence>
<comment type="caution">
    <text evidence="10">The sequence shown here is derived from an EMBL/GenBank/DDBJ whole genome shotgun (WGS) entry which is preliminary data.</text>
</comment>
<proteinExistence type="predicted"/>
<evidence type="ECO:0000256" key="8">
    <source>
        <dbReference type="ARBA" id="ARBA00023204"/>
    </source>
</evidence>
<dbReference type="AlphaFoldDB" id="A0A370Q950"/>
<dbReference type="PROSITE" id="PS51471">
    <property type="entry name" value="FE2OG_OXY"/>
    <property type="match status" value="1"/>
</dbReference>
<evidence type="ECO:0000256" key="3">
    <source>
        <dbReference type="ARBA" id="ARBA00022763"/>
    </source>
</evidence>
<evidence type="ECO:0000313" key="10">
    <source>
        <dbReference type="EMBL" id="RDK84901.1"/>
    </source>
</evidence>
<dbReference type="GO" id="GO:0016787">
    <property type="term" value="F:hydrolase activity"/>
    <property type="evidence" value="ECO:0007669"/>
    <property type="project" value="UniProtKB-ARBA"/>
</dbReference>
<dbReference type="EMBL" id="QRAO01000004">
    <property type="protein sequence ID" value="RDK84901.1"/>
    <property type="molecule type" value="Genomic_DNA"/>
</dbReference>
<comment type="cofactor">
    <cofactor evidence="1">
        <name>Fe(2+)</name>
        <dbReference type="ChEBI" id="CHEBI:29033"/>
    </cofactor>
</comment>
<dbReference type="PANTHER" id="PTHR31212:SF4">
    <property type="entry name" value="ALPHA-KETOGLUTARATE-DEPENDENT DIOXYGENASE ALKB HOMOLOG 3"/>
    <property type="match status" value="1"/>
</dbReference>
<dbReference type="SUPFAM" id="SSF51197">
    <property type="entry name" value="Clavaminate synthase-like"/>
    <property type="match status" value="1"/>
</dbReference>
<protein>
    <submittedName>
        <fullName evidence="10">Alkylated DNA repair dioxygenase AlkB</fullName>
    </submittedName>
</protein>
<dbReference type="GO" id="GO:0051213">
    <property type="term" value="F:dioxygenase activity"/>
    <property type="evidence" value="ECO:0007669"/>
    <property type="project" value="UniProtKB-KW"/>
</dbReference>